<dbReference type="InterPro" id="IPR013968">
    <property type="entry name" value="PKS_KR"/>
</dbReference>
<keyword evidence="7" id="KW-1185">Reference proteome</keyword>
<evidence type="ECO:0000313" key="6">
    <source>
        <dbReference type="EMBL" id="QEO14634.1"/>
    </source>
</evidence>
<dbReference type="Gene3D" id="3.40.47.10">
    <property type="match status" value="1"/>
</dbReference>
<dbReference type="InterPro" id="IPR042104">
    <property type="entry name" value="PKS_dehydratase_sf"/>
</dbReference>
<dbReference type="InterPro" id="IPR014031">
    <property type="entry name" value="Ketoacyl_synth_C"/>
</dbReference>
<dbReference type="SUPFAM" id="SSF53901">
    <property type="entry name" value="Thiolase-like"/>
    <property type="match status" value="1"/>
</dbReference>
<dbReference type="InterPro" id="IPR036736">
    <property type="entry name" value="ACP-like_sf"/>
</dbReference>
<feature type="region of interest" description="Disordered" evidence="4">
    <location>
        <begin position="903"/>
        <end position="936"/>
    </location>
</feature>
<dbReference type="PROSITE" id="PS52004">
    <property type="entry name" value="KS3_2"/>
    <property type="match status" value="1"/>
</dbReference>
<dbReference type="PANTHER" id="PTHR43775:SF37">
    <property type="entry name" value="SI:DKEY-61P9.11"/>
    <property type="match status" value="1"/>
</dbReference>
<dbReference type="SUPFAM" id="SSF55048">
    <property type="entry name" value="Probable ACP-binding domain of malonyl-CoA ACP transacylase"/>
    <property type="match status" value="1"/>
</dbReference>
<evidence type="ECO:0000256" key="3">
    <source>
        <dbReference type="ARBA" id="ARBA00022679"/>
    </source>
</evidence>
<dbReference type="Gene3D" id="1.10.1200.10">
    <property type="entry name" value="ACP-like"/>
    <property type="match status" value="1"/>
</dbReference>
<dbReference type="InterPro" id="IPR016039">
    <property type="entry name" value="Thiolase-like"/>
</dbReference>
<dbReference type="InterPro" id="IPR057326">
    <property type="entry name" value="KR_dom"/>
</dbReference>
<proteinExistence type="predicted"/>
<dbReference type="Pfam" id="PF21089">
    <property type="entry name" value="PKS_DH_N"/>
    <property type="match status" value="1"/>
</dbReference>
<dbReference type="GO" id="GO:0071770">
    <property type="term" value="P:DIM/DIP cell wall layer assembly"/>
    <property type="evidence" value="ECO:0007669"/>
    <property type="project" value="TreeGrafter"/>
</dbReference>
<dbReference type="InterPro" id="IPR016035">
    <property type="entry name" value="Acyl_Trfase/lysoPLipase"/>
</dbReference>
<evidence type="ECO:0000256" key="4">
    <source>
        <dbReference type="SAM" id="MobiDB-lite"/>
    </source>
</evidence>
<protein>
    <submittedName>
        <fullName evidence="6">SDR family NAD(P)-dependent oxidoreductase</fullName>
    </submittedName>
</protein>
<dbReference type="SUPFAM" id="SSF47336">
    <property type="entry name" value="ACP-like"/>
    <property type="match status" value="1"/>
</dbReference>
<gene>
    <name evidence="6" type="ORF">FLP10_09560</name>
</gene>
<evidence type="ECO:0000313" key="7">
    <source>
        <dbReference type="Proteomes" id="UP000324678"/>
    </source>
</evidence>
<evidence type="ECO:0000256" key="1">
    <source>
        <dbReference type="ARBA" id="ARBA00022450"/>
    </source>
</evidence>
<dbReference type="Pfam" id="PF14765">
    <property type="entry name" value="PS-DH"/>
    <property type="match status" value="1"/>
</dbReference>
<dbReference type="SMART" id="SM00825">
    <property type="entry name" value="PKS_KS"/>
    <property type="match status" value="1"/>
</dbReference>
<dbReference type="InterPro" id="IPR020841">
    <property type="entry name" value="PKS_Beta-ketoAc_synthase_dom"/>
</dbReference>
<dbReference type="Pfam" id="PF00109">
    <property type="entry name" value="ketoacyl-synt"/>
    <property type="match status" value="1"/>
</dbReference>
<dbReference type="Pfam" id="PF02801">
    <property type="entry name" value="Ketoacyl-synt_C"/>
    <property type="match status" value="1"/>
</dbReference>
<dbReference type="PANTHER" id="PTHR43775">
    <property type="entry name" value="FATTY ACID SYNTHASE"/>
    <property type="match status" value="1"/>
</dbReference>
<dbReference type="Pfam" id="PF08659">
    <property type="entry name" value="KR"/>
    <property type="match status" value="1"/>
</dbReference>
<evidence type="ECO:0000256" key="2">
    <source>
        <dbReference type="ARBA" id="ARBA00022553"/>
    </source>
</evidence>
<dbReference type="Proteomes" id="UP000324678">
    <property type="component" value="Chromosome"/>
</dbReference>
<dbReference type="InterPro" id="IPR049551">
    <property type="entry name" value="PKS_DH_C"/>
</dbReference>
<keyword evidence="3" id="KW-0808">Transferase</keyword>
<keyword evidence="2" id="KW-0597">Phosphoprotein</keyword>
<dbReference type="CDD" id="cd00833">
    <property type="entry name" value="PKS"/>
    <property type="match status" value="1"/>
</dbReference>
<sequence length="1882" mass="198765">MTSMTTTDPDAISIVGAACEYPGARSPEELFQLTLTRRTAFRSIPRTRLDLSSYGGSADHVDRTYVERAGLIEGWTFDRAAFGVNGTTHRSVDTAHWLALDVASRALSDAGFAHGIGLEHDRVGVVVGNTLTGERSREMGLRLRWPWVEQAVRVGLSGTGLQGEALTSALTKTRDAFVNPLPEQGVESLAGSLSNTIAGRIANHFDFRGAGYTIDGACASSSLAIVEACRSLVAGDLDVAIAGGVDVSLDPLELVGFARLGALAVDEMRVYDARPTGFLPGEGCGLVVLMRAADAERQGVRRYADIVGWGISSDGAGGITRPEAAGQSLAIERALDRAGLKPDAVGIIEGHGTGTAVGDSVELRSLADVRRGGQTTATIGSIKANIGHTKAAAGVASLIKATMAVNAAIRPPATGVETPHEIVGASSSLRLLDEPEAWTSPRRIAGISAMGFGGVNTHLLITEPSATRRFVGVSLPGPGAGRMVWPVLVPLAASTSAQLRGHLDTFAEQSEALSEVEFERLVATLHRRFGDSRRWEHRAAIHASSQSEAAVEARRLASLIDATATDDRMVHSRAGSAGHGVGARVGLLFPGQAAPVRWDLSRFDSLAPTLTDAAARDRPGTASAQPAILRSSLAGLAFLKELELEPDDTDEVVGHSLGEIAAYVWAGALHSADALALAERRGELMEMQGVSGTGMVGLDGDEESVAALTSSSGLQLACRNGGGNFVLAGFDTNLAAAITAVSAQGRRAVRLPVSRGFHSTAMDPVVGPFTTVVAKLDLRTPTRSIRSTVTGGTLSIEADWRQNLVEQLTRPVLFDSASEPVLACDVIVEVGSGTLLSDMVRGRAGHGAVFSLDIGGDARSTSGALAALYAAGRIDITQLDNLGEGLRALDLGEMPRLLESLLVPEPAGPDRGAGASSHRTPVAPSPVASFPDVPQAVSPADTAASTVAEDEPVVELSLESALAIVTSFLADRLELPRSAIDPDGSLLRDLHLNSLRVGQLVTEVLQENGRPALVEPLDAAMATVRDVASLLHIGNVEGAKPMTAAPGPSWAHAFEHGWEAATLEVDALPEDVLQLHTDRTDAQPSGKFVRFLESATAEPEMPVVVVHDGTSGAAGLARCIAEEYPDRAVLTVVVEDQTPPKSLPVLRPGYQEYRYAAGSWWSPVTRSLALDDGHASSTLRDGVVLVTGGVTGLMASVAQAVVDPIRHRVVVLGRRPSDAADVSAAAAELPPHIEYRSCDVTDARALRALVEDVRSFGPIRAVIHGAGVNAPQRMNDVTVESFERTWAPKVLGLENLLDALDPVANDLDLLLAFGSIIARRGLAGQTEYAAANDAMRAILESWGERHLLVRTHYLEWSVWAGRGMGESLGVLDSLRAMGVEPLLPKQATSLLRGIVVTPNTPRTVLLTARCPDGPGLQLPRNGSADFSRFDEARLEVVEDVVAVVDTRVDIVTDRALADHQIDGMHVLPAVMGLEAVTQVARVAGWKERSWAFESLRFDRPIVVPEGTARVLRTSVAAEPIANEWRAVVRDDQDDFASPRFTMTIVPQPENIPQLDSVRLTGTDVDASAWYGPLFFHGRRFERVAAYGRLSAFTLAAQLSTPTAEPWFGPLLPPALQLGDPGALDASLHMLMAAAPHRRVLPVAADYLFIPRPDSIPSRVQAVERSHSADEFVFDVDLLDDSTEIVAAWRGLRLRVVGDLPAGTWPEGLPLGLLGPWLSRCIIDAGGPAIEIIVQEGDSASSDAMQALGWPVVESGGVTSAAHTGGLLFLANGVDGRRSIGIDAEVVTGPRSVLSDPALERWQRASIPSETDDRAPDGLEAWTLGEALVKLGRHADTSMGADARDQGLVRMRGDGVAAIVGTLTVQHDGTSLDLAVAVAWREG</sequence>
<feature type="domain" description="Ketosynthase family 3 (KS3)" evidence="5">
    <location>
        <begin position="9"/>
        <end position="463"/>
    </location>
</feature>
<dbReference type="OrthoDB" id="9778690at2"/>
<dbReference type="SUPFAM" id="SSF52151">
    <property type="entry name" value="FabD/lysophospholipase-like"/>
    <property type="match status" value="1"/>
</dbReference>
<dbReference type="KEGG" id="ail:FLP10_09560"/>
<dbReference type="SMART" id="SM00822">
    <property type="entry name" value="PKS_KR"/>
    <property type="match status" value="1"/>
</dbReference>
<dbReference type="InterPro" id="IPR016036">
    <property type="entry name" value="Malonyl_transacylase_ACP-bd"/>
</dbReference>
<dbReference type="GO" id="GO:0005737">
    <property type="term" value="C:cytoplasm"/>
    <property type="evidence" value="ECO:0007669"/>
    <property type="project" value="TreeGrafter"/>
</dbReference>
<dbReference type="InterPro" id="IPR050091">
    <property type="entry name" value="PKS_NRPS_Biosynth_Enz"/>
</dbReference>
<dbReference type="GO" id="GO:0004312">
    <property type="term" value="F:fatty acid synthase activity"/>
    <property type="evidence" value="ECO:0007669"/>
    <property type="project" value="TreeGrafter"/>
</dbReference>
<reference evidence="6 7" key="1">
    <citation type="submission" date="2019-09" db="EMBL/GenBank/DDBJ databases">
        <title>Genome sequencing of strain KACC 19306.</title>
        <authorList>
            <person name="Heo J."/>
            <person name="Kim S.-J."/>
            <person name="Kim J.-S."/>
            <person name="Hong S.-B."/>
            <person name="Kwon S.-W."/>
        </authorList>
    </citation>
    <scope>NUCLEOTIDE SEQUENCE [LARGE SCALE GENOMIC DNA]</scope>
    <source>
        <strain evidence="6 7">KACC 19306</strain>
    </source>
</reference>
<dbReference type="Gene3D" id="3.10.129.110">
    <property type="entry name" value="Polyketide synthase dehydratase"/>
    <property type="match status" value="1"/>
</dbReference>
<evidence type="ECO:0000259" key="5">
    <source>
        <dbReference type="PROSITE" id="PS52004"/>
    </source>
</evidence>
<dbReference type="SMART" id="SM00827">
    <property type="entry name" value="PKS_AT"/>
    <property type="match status" value="1"/>
</dbReference>
<accession>A0A5C1YF08</accession>
<organism evidence="6 7">
    <name type="scientific">Agromyces intestinalis</name>
    <dbReference type="NCBI Taxonomy" id="2592652"/>
    <lineage>
        <taxon>Bacteria</taxon>
        <taxon>Bacillati</taxon>
        <taxon>Actinomycetota</taxon>
        <taxon>Actinomycetes</taxon>
        <taxon>Micrococcales</taxon>
        <taxon>Microbacteriaceae</taxon>
        <taxon>Agromyces</taxon>
    </lineage>
</organism>
<dbReference type="EMBL" id="CP043505">
    <property type="protein sequence ID" value="QEO14634.1"/>
    <property type="molecule type" value="Genomic_DNA"/>
</dbReference>
<dbReference type="Gene3D" id="3.40.50.720">
    <property type="entry name" value="NAD(P)-binding Rossmann-like Domain"/>
    <property type="match status" value="1"/>
</dbReference>
<name>A0A5C1YF08_9MICO</name>
<dbReference type="InterPro" id="IPR049552">
    <property type="entry name" value="PKS_DH_N"/>
</dbReference>
<dbReference type="InterPro" id="IPR001227">
    <property type="entry name" value="Ac_transferase_dom_sf"/>
</dbReference>
<keyword evidence="1" id="KW-0596">Phosphopantetheine</keyword>
<dbReference type="InterPro" id="IPR014030">
    <property type="entry name" value="Ketoacyl_synth_N"/>
</dbReference>
<dbReference type="InterPro" id="IPR014043">
    <property type="entry name" value="Acyl_transferase_dom"/>
</dbReference>
<dbReference type="Pfam" id="PF00698">
    <property type="entry name" value="Acyl_transf_1"/>
    <property type="match status" value="1"/>
</dbReference>
<dbReference type="GO" id="GO:0006633">
    <property type="term" value="P:fatty acid biosynthetic process"/>
    <property type="evidence" value="ECO:0007669"/>
    <property type="project" value="TreeGrafter"/>
</dbReference>
<dbReference type="Gene3D" id="3.40.366.10">
    <property type="entry name" value="Malonyl-Coenzyme A Acyl Carrier Protein, domain 2"/>
    <property type="match status" value="1"/>
</dbReference>
<dbReference type="GO" id="GO:0005886">
    <property type="term" value="C:plasma membrane"/>
    <property type="evidence" value="ECO:0007669"/>
    <property type="project" value="TreeGrafter"/>
</dbReference>
<dbReference type="InterPro" id="IPR036291">
    <property type="entry name" value="NAD(P)-bd_dom_sf"/>
</dbReference>
<dbReference type="SUPFAM" id="SSF51735">
    <property type="entry name" value="NAD(P)-binding Rossmann-fold domains"/>
    <property type="match status" value="1"/>
</dbReference>